<feature type="transmembrane region" description="Helical" evidence="10">
    <location>
        <begin position="566"/>
        <end position="590"/>
    </location>
</feature>
<feature type="compositionally biased region" description="Polar residues" evidence="9">
    <location>
        <begin position="17"/>
        <end position="27"/>
    </location>
</feature>
<dbReference type="AlphaFoldDB" id="A0AA88P2N0"/>
<organism evidence="12 13">
    <name type="scientific">Cirrhinus molitorella</name>
    <name type="common">mud carp</name>
    <dbReference type="NCBI Taxonomy" id="172907"/>
    <lineage>
        <taxon>Eukaryota</taxon>
        <taxon>Metazoa</taxon>
        <taxon>Chordata</taxon>
        <taxon>Craniata</taxon>
        <taxon>Vertebrata</taxon>
        <taxon>Euteleostomi</taxon>
        <taxon>Actinopterygii</taxon>
        <taxon>Neopterygii</taxon>
        <taxon>Teleostei</taxon>
        <taxon>Ostariophysi</taxon>
        <taxon>Cypriniformes</taxon>
        <taxon>Cyprinidae</taxon>
        <taxon>Labeoninae</taxon>
        <taxon>Labeonini</taxon>
        <taxon>Cirrhinus</taxon>
    </lineage>
</organism>
<evidence type="ECO:0000256" key="2">
    <source>
        <dbReference type="ARBA" id="ARBA00022692"/>
    </source>
</evidence>
<proteinExistence type="inferred from homology"/>
<dbReference type="PANTHER" id="PTHR24237">
    <property type="entry name" value="G-PROTEIN COUPLED RECEPTOR"/>
    <property type="match status" value="1"/>
</dbReference>
<name>A0AA88P2N0_9TELE</name>
<feature type="region of interest" description="Disordered" evidence="9">
    <location>
        <begin position="659"/>
        <end position="684"/>
    </location>
</feature>
<keyword evidence="3 10" id="KW-1133">Transmembrane helix</keyword>
<feature type="transmembrane region" description="Helical" evidence="10">
    <location>
        <begin position="343"/>
        <end position="365"/>
    </location>
</feature>
<dbReference type="Pfam" id="PF00001">
    <property type="entry name" value="7tm_1"/>
    <property type="match status" value="1"/>
</dbReference>
<feature type="transmembrane region" description="Helical" evidence="10">
    <location>
        <begin position="424"/>
        <end position="446"/>
    </location>
</feature>
<keyword evidence="7 8" id="KW-0807">Transducer</keyword>
<feature type="compositionally biased region" description="Basic and acidic residues" evidence="9">
    <location>
        <begin position="666"/>
        <end position="678"/>
    </location>
</feature>
<comment type="similarity">
    <text evidence="8">Belongs to the G-protein coupled receptor 1 family.</text>
</comment>
<dbReference type="PANTHER" id="PTHR24237:SF41">
    <property type="entry name" value="P2Y PURINOCEPTOR 3-LIKE"/>
    <property type="match status" value="1"/>
</dbReference>
<feature type="transmembrane region" description="Helical" evidence="10">
    <location>
        <begin position="490"/>
        <end position="513"/>
    </location>
</feature>
<dbReference type="PROSITE" id="PS00237">
    <property type="entry name" value="G_PROTEIN_RECEP_F1_1"/>
    <property type="match status" value="1"/>
</dbReference>
<evidence type="ECO:0000256" key="5">
    <source>
        <dbReference type="ARBA" id="ARBA00023136"/>
    </source>
</evidence>
<evidence type="ECO:0000256" key="10">
    <source>
        <dbReference type="SAM" id="Phobius"/>
    </source>
</evidence>
<dbReference type="Gene3D" id="1.20.1070.10">
    <property type="entry name" value="Rhodopsin 7-helix transmembrane proteins"/>
    <property type="match status" value="1"/>
</dbReference>
<evidence type="ECO:0000313" key="12">
    <source>
        <dbReference type="EMBL" id="KAK2871214.1"/>
    </source>
</evidence>
<dbReference type="GO" id="GO:0008142">
    <property type="term" value="F:oxysterol binding"/>
    <property type="evidence" value="ECO:0007669"/>
    <property type="project" value="InterPro"/>
</dbReference>
<dbReference type="GO" id="GO:0016020">
    <property type="term" value="C:membrane"/>
    <property type="evidence" value="ECO:0007669"/>
    <property type="project" value="UniProtKB-SubCell"/>
</dbReference>
<keyword evidence="13" id="KW-1185">Reference proteome</keyword>
<evidence type="ECO:0000256" key="3">
    <source>
        <dbReference type="ARBA" id="ARBA00022989"/>
    </source>
</evidence>
<feature type="region of interest" description="Disordered" evidence="9">
    <location>
        <begin position="1"/>
        <end position="40"/>
    </location>
</feature>
<keyword evidence="4 8" id="KW-0297">G-protein coupled receptor</keyword>
<evidence type="ECO:0000256" key="8">
    <source>
        <dbReference type="RuleBase" id="RU000688"/>
    </source>
</evidence>
<keyword evidence="5 10" id="KW-0472">Membrane</keyword>
<feature type="transmembrane region" description="Helical" evidence="10">
    <location>
        <begin position="305"/>
        <end position="331"/>
    </location>
</feature>
<sequence length="684" mass="78118">MEENPDSDRHYERTTDDPSPSGQGTKQQSRESPLDDCDLPIMQWEDLSLRIAELERQEEERRKKAESVGLSERDRILGCWTEPKHHSLHREPWADENDYSPCRVPVITSRFNSPKNLQLCFINNSESEGEDDEGASSKESSCEAEVHGSCSRGLKQEVKAALRALRDKIWAEQKEKENKVTQDHIRQATHSSMNIRRKILSLSDLQTCSLLQLNALRASLNEDIQDLSSELVKHLVVRDHLRTKQDALLLDIKLKRSREDSDVALWLQGQLIMKTTASFSNVSLQPDVYNHSALHSCSIDESYKYIILPLCYSLTFLLSLVLNSTVLLRSYRCRSSRQWNTSLIYMVNLASTDLMYSFSLPFLVASYVMRDHWVFGDFMCRLVRFLFYFNLYCSIFFLTCISVHRYMGICHPIRTIALESKRAVRGICATVWIVVFILTCPIVRFAKTGDVLRKTGTDSWSESSADAGKVKVEVYKNCWDDAIDSEFSEYVPYGIVLHLLGFFFPFIVIAWCYSQVVRTIFQTLHSQPQVQEDEGVEGVKDRTSVSISGSQHAPYLNRRRKSIKTIITITILFALCFLPFHITRTLFLVLKETKAAECQTMRMVSICYKITRPLASCNSWLNALLYFLTGEKSLACCGWSNGGHNAHLLWPLQILGGQKEAEDQEQGNKAEEAHESDSKSSGIT</sequence>
<protein>
    <recommendedName>
        <fullName evidence="11">G-protein coupled receptors family 1 profile domain-containing protein</fullName>
    </recommendedName>
</protein>
<feature type="transmembrane region" description="Helical" evidence="10">
    <location>
        <begin position="385"/>
        <end position="403"/>
    </location>
</feature>
<dbReference type="PROSITE" id="PS50262">
    <property type="entry name" value="G_PROTEIN_RECEP_F1_2"/>
    <property type="match status" value="1"/>
</dbReference>
<dbReference type="InterPro" id="IPR047160">
    <property type="entry name" value="GP183-like"/>
</dbReference>
<accession>A0AA88P2N0</accession>
<gene>
    <name evidence="12" type="ORF">Q8A67_023741</name>
</gene>
<evidence type="ECO:0000313" key="13">
    <source>
        <dbReference type="Proteomes" id="UP001187343"/>
    </source>
</evidence>
<keyword evidence="6 8" id="KW-0675">Receptor</keyword>
<feature type="domain" description="G-protein coupled receptors family 1 profile" evidence="11">
    <location>
        <begin position="322"/>
        <end position="626"/>
    </location>
</feature>
<comment type="caution">
    <text evidence="12">The sequence shown here is derived from an EMBL/GenBank/DDBJ whole genome shotgun (WGS) entry which is preliminary data.</text>
</comment>
<dbReference type="InterPro" id="IPR017452">
    <property type="entry name" value="GPCR_Rhodpsn_7TM"/>
</dbReference>
<dbReference type="Proteomes" id="UP001187343">
    <property type="component" value="Unassembled WGS sequence"/>
</dbReference>
<evidence type="ECO:0000259" key="11">
    <source>
        <dbReference type="PROSITE" id="PS50262"/>
    </source>
</evidence>
<evidence type="ECO:0000256" key="9">
    <source>
        <dbReference type="SAM" id="MobiDB-lite"/>
    </source>
</evidence>
<dbReference type="InterPro" id="IPR015649">
    <property type="entry name" value="SCHIP_1_C"/>
</dbReference>
<reference evidence="12" key="1">
    <citation type="submission" date="2023-08" db="EMBL/GenBank/DDBJ databases">
        <title>Chromosome-level Genome Assembly of mud carp (Cirrhinus molitorella).</title>
        <authorList>
            <person name="Liu H."/>
        </authorList>
    </citation>
    <scope>NUCLEOTIDE SEQUENCE</scope>
    <source>
        <strain evidence="12">Prfri</strain>
        <tissue evidence="12">Muscle</tissue>
    </source>
</reference>
<dbReference type="Pfam" id="PF10148">
    <property type="entry name" value="SCHIP-1_C"/>
    <property type="match status" value="1"/>
</dbReference>
<dbReference type="InterPro" id="IPR000276">
    <property type="entry name" value="GPCR_Rhodpsn"/>
</dbReference>
<dbReference type="PRINTS" id="PR00237">
    <property type="entry name" value="GPCRRHODOPSN"/>
</dbReference>
<evidence type="ECO:0000256" key="7">
    <source>
        <dbReference type="ARBA" id="ARBA00023224"/>
    </source>
</evidence>
<dbReference type="GO" id="GO:0004930">
    <property type="term" value="F:G protein-coupled receptor activity"/>
    <property type="evidence" value="ECO:0007669"/>
    <property type="project" value="UniProtKB-KW"/>
</dbReference>
<evidence type="ECO:0000256" key="4">
    <source>
        <dbReference type="ARBA" id="ARBA00023040"/>
    </source>
</evidence>
<comment type="subcellular location">
    <subcellularLocation>
        <location evidence="1">Membrane</location>
        <topology evidence="1">Multi-pass membrane protein</topology>
    </subcellularLocation>
</comment>
<dbReference type="CDD" id="cd15968">
    <property type="entry name" value="7tmA_P2Y6_P2Y3-like"/>
    <property type="match status" value="1"/>
</dbReference>
<dbReference type="EMBL" id="JAUYZG010000023">
    <property type="protein sequence ID" value="KAK2871214.1"/>
    <property type="molecule type" value="Genomic_DNA"/>
</dbReference>
<dbReference type="PRINTS" id="PR01157">
    <property type="entry name" value="P2YPURNOCPTR"/>
</dbReference>
<keyword evidence="2 8" id="KW-0812">Transmembrane</keyword>
<feature type="compositionally biased region" description="Basic and acidic residues" evidence="9">
    <location>
        <begin position="1"/>
        <end position="16"/>
    </location>
</feature>
<evidence type="ECO:0000256" key="6">
    <source>
        <dbReference type="ARBA" id="ARBA00023170"/>
    </source>
</evidence>
<dbReference type="SUPFAM" id="SSF81321">
    <property type="entry name" value="Family A G protein-coupled receptor-like"/>
    <property type="match status" value="1"/>
</dbReference>
<evidence type="ECO:0000256" key="1">
    <source>
        <dbReference type="ARBA" id="ARBA00004141"/>
    </source>
</evidence>